<dbReference type="AlphaFoldDB" id="A0A061BF49"/>
<organism evidence="1">
    <name type="scientific">Rhodotorula toruloides</name>
    <name type="common">Yeast</name>
    <name type="synonym">Rhodosporidium toruloides</name>
    <dbReference type="NCBI Taxonomy" id="5286"/>
    <lineage>
        <taxon>Eukaryota</taxon>
        <taxon>Fungi</taxon>
        <taxon>Dikarya</taxon>
        <taxon>Basidiomycota</taxon>
        <taxon>Pucciniomycotina</taxon>
        <taxon>Microbotryomycetes</taxon>
        <taxon>Sporidiobolales</taxon>
        <taxon>Sporidiobolaceae</taxon>
        <taxon>Rhodotorula</taxon>
    </lineage>
</organism>
<reference evidence="1" key="1">
    <citation type="journal article" date="2014" name="Genome Announc.">
        <title>Draft genome sequence of Rhodosporidium toruloides CECT1137, an oleaginous yeast of biotechnological interest.</title>
        <authorList>
            <person name="Morin N."/>
            <person name="Calcas X."/>
            <person name="Devillers H."/>
            <person name="Durrens P."/>
            <person name="Sherman D.J."/>
            <person name="Nicaud J.-M."/>
            <person name="Neuveglise C."/>
        </authorList>
    </citation>
    <scope>NUCLEOTIDE SEQUENCE</scope>
    <source>
        <strain evidence="1">CECT1137</strain>
    </source>
</reference>
<accession>A0A061BF49</accession>
<gene>
    <name evidence="1" type="ORF">RHTO0S_11e02278g</name>
</gene>
<dbReference type="EMBL" id="LK052946">
    <property type="protein sequence ID" value="CDR45586.1"/>
    <property type="molecule type" value="Genomic_DNA"/>
</dbReference>
<evidence type="ECO:0000313" key="1">
    <source>
        <dbReference type="EMBL" id="CDR45586.1"/>
    </source>
</evidence>
<sequence>MKLACDSLPLDERQNRVQLVLSPRTGMLAVDAQAGSLVKGSRLIPLLATALNWRIRFDASSPSRSRLAFLYRPALRWICLFHQVNTRSSSKGVLRSNLAELGILCG</sequence>
<name>A0A061BF49_RHOTO</name>
<proteinExistence type="predicted"/>
<protein>
    <submittedName>
        <fullName evidence="1">RHTO0S11e02278g1_1</fullName>
    </submittedName>
</protein>